<dbReference type="InterPro" id="IPR018062">
    <property type="entry name" value="HTH_AraC-typ_CS"/>
</dbReference>
<dbReference type="InterPro" id="IPR014710">
    <property type="entry name" value="RmlC-like_jellyroll"/>
</dbReference>
<dbReference type="SUPFAM" id="SSF51215">
    <property type="entry name" value="Regulatory protein AraC"/>
    <property type="match status" value="1"/>
</dbReference>
<sequence length="302" mass="34206">MGKTDADKSKARWTFNTEIDPPVQRVPELVMLGSDELRKAAPLYEHQHPGCYEFVFIERGKASWELEGNLFETYAGDLFHSRPGEKHSGGFNAIEPCKFWWLIIEAPHRHAWLGLPPEETRLISDAIERLLRVKQIGLFAVQSFQKLKDAISSESPLRSVAVRSALLDTLLALIQSGARTDTIAHDLLHHYDALIARMEREPEWRPNVDELAMTAGVSSSHFYRTFQAYTGEAPTAFSERLRVKEACRQLTDTEHSVTDIAYRLGYASSQHFATVFKRFIGCTPSQWRVSGSARDNSSRSRG</sequence>
<name>A0A2R5EYW6_9BACL</name>
<gene>
    <name evidence="6" type="ORF">PAT3040_03169</name>
</gene>
<dbReference type="InterPro" id="IPR018060">
    <property type="entry name" value="HTH_AraC"/>
</dbReference>
<dbReference type="Proteomes" id="UP000245202">
    <property type="component" value="Unassembled WGS sequence"/>
</dbReference>
<accession>A0A2R5EYW6</accession>
<dbReference type="SUPFAM" id="SSF46689">
    <property type="entry name" value="Homeodomain-like"/>
    <property type="match status" value="2"/>
</dbReference>
<evidence type="ECO:0000313" key="7">
    <source>
        <dbReference type="Proteomes" id="UP000245202"/>
    </source>
</evidence>
<keyword evidence="2" id="KW-0238">DNA-binding</keyword>
<dbReference type="InterPro" id="IPR050204">
    <property type="entry name" value="AraC_XylS_family_regulators"/>
</dbReference>
<comment type="caution">
    <text evidence="6">The sequence shown here is derived from an EMBL/GenBank/DDBJ whole genome shotgun (WGS) entry which is preliminary data.</text>
</comment>
<evidence type="ECO:0000259" key="5">
    <source>
        <dbReference type="PROSITE" id="PS01124"/>
    </source>
</evidence>
<keyword evidence="3" id="KW-0010">Activator</keyword>
<protein>
    <recommendedName>
        <fullName evidence="5">HTH araC/xylS-type domain-containing protein</fullName>
    </recommendedName>
</protein>
<dbReference type="PANTHER" id="PTHR46796">
    <property type="entry name" value="HTH-TYPE TRANSCRIPTIONAL ACTIVATOR RHAS-RELATED"/>
    <property type="match status" value="1"/>
</dbReference>
<organism evidence="6 7">
    <name type="scientific">Paenibacillus agaridevorans</name>
    <dbReference type="NCBI Taxonomy" id="171404"/>
    <lineage>
        <taxon>Bacteria</taxon>
        <taxon>Bacillati</taxon>
        <taxon>Bacillota</taxon>
        <taxon>Bacilli</taxon>
        <taxon>Bacillales</taxon>
        <taxon>Paenibacillaceae</taxon>
        <taxon>Paenibacillus</taxon>
    </lineage>
</organism>
<dbReference type="InterPro" id="IPR013096">
    <property type="entry name" value="Cupin_2"/>
</dbReference>
<evidence type="ECO:0000256" key="4">
    <source>
        <dbReference type="ARBA" id="ARBA00023163"/>
    </source>
</evidence>
<dbReference type="PROSITE" id="PS01124">
    <property type="entry name" value="HTH_ARAC_FAMILY_2"/>
    <property type="match status" value="1"/>
</dbReference>
<dbReference type="EMBL" id="BDQX01000171">
    <property type="protein sequence ID" value="GBG08581.1"/>
    <property type="molecule type" value="Genomic_DNA"/>
</dbReference>
<dbReference type="Pfam" id="PF07883">
    <property type="entry name" value="Cupin_2"/>
    <property type="match status" value="1"/>
</dbReference>
<dbReference type="AlphaFoldDB" id="A0A2R5EYW6"/>
<dbReference type="GO" id="GO:0043565">
    <property type="term" value="F:sequence-specific DNA binding"/>
    <property type="evidence" value="ECO:0007669"/>
    <property type="project" value="InterPro"/>
</dbReference>
<dbReference type="InterPro" id="IPR009057">
    <property type="entry name" value="Homeodomain-like_sf"/>
</dbReference>
<dbReference type="Gene3D" id="2.60.120.10">
    <property type="entry name" value="Jelly Rolls"/>
    <property type="match status" value="1"/>
</dbReference>
<keyword evidence="1" id="KW-0805">Transcription regulation</keyword>
<dbReference type="RefSeq" id="WP_108993514.1">
    <property type="nucleotide sequence ID" value="NZ_BDQX01000171.1"/>
</dbReference>
<proteinExistence type="predicted"/>
<feature type="domain" description="HTH araC/xylS-type" evidence="5">
    <location>
        <begin position="192"/>
        <end position="290"/>
    </location>
</feature>
<dbReference type="PROSITE" id="PS00041">
    <property type="entry name" value="HTH_ARAC_FAMILY_1"/>
    <property type="match status" value="1"/>
</dbReference>
<evidence type="ECO:0000256" key="3">
    <source>
        <dbReference type="ARBA" id="ARBA00023159"/>
    </source>
</evidence>
<dbReference type="Pfam" id="PF12833">
    <property type="entry name" value="HTH_18"/>
    <property type="match status" value="1"/>
</dbReference>
<dbReference type="SMART" id="SM00342">
    <property type="entry name" value="HTH_ARAC"/>
    <property type="match status" value="1"/>
</dbReference>
<evidence type="ECO:0000313" key="6">
    <source>
        <dbReference type="EMBL" id="GBG08581.1"/>
    </source>
</evidence>
<evidence type="ECO:0000256" key="2">
    <source>
        <dbReference type="ARBA" id="ARBA00023125"/>
    </source>
</evidence>
<dbReference type="Gene3D" id="1.10.10.60">
    <property type="entry name" value="Homeodomain-like"/>
    <property type="match status" value="2"/>
</dbReference>
<dbReference type="InterPro" id="IPR020449">
    <property type="entry name" value="Tscrpt_reg_AraC-type_HTH"/>
</dbReference>
<dbReference type="InterPro" id="IPR037923">
    <property type="entry name" value="HTH-like"/>
</dbReference>
<dbReference type="GO" id="GO:0003700">
    <property type="term" value="F:DNA-binding transcription factor activity"/>
    <property type="evidence" value="ECO:0007669"/>
    <property type="project" value="InterPro"/>
</dbReference>
<reference evidence="6 7" key="1">
    <citation type="submission" date="2017-08" db="EMBL/GenBank/DDBJ databases">
        <title>Substantial Increase in Enzyme Production by Combined Drug-Resistance Mutations in Paenibacillus agaridevorans.</title>
        <authorList>
            <person name="Tanaka Y."/>
            <person name="Funane K."/>
            <person name="Hosaka T."/>
            <person name="Shiwa Y."/>
            <person name="Fujita N."/>
            <person name="Miyazaki T."/>
            <person name="Yoshikawa H."/>
            <person name="Murakami K."/>
            <person name="Kasahara K."/>
            <person name="Inaoka T."/>
            <person name="Hiraga Y."/>
            <person name="Ochi K."/>
        </authorList>
    </citation>
    <scope>NUCLEOTIDE SEQUENCE [LARGE SCALE GENOMIC DNA]</scope>
    <source>
        <strain evidence="6 7">T-3040</strain>
    </source>
</reference>
<dbReference type="PRINTS" id="PR00032">
    <property type="entry name" value="HTHARAC"/>
</dbReference>
<keyword evidence="7" id="KW-1185">Reference proteome</keyword>
<evidence type="ECO:0000256" key="1">
    <source>
        <dbReference type="ARBA" id="ARBA00023015"/>
    </source>
</evidence>
<keyword evidence="4" id="KW-0804">Transcription</keyword>